<dbReference type="RefSeq" id="WP_168139804.1">
    <property type="nucleotide sequence ID" value="NZ_JAAVJR010000840.1"/>
</dbReference>
<proteinExistence type="inferred from homology"/>
<dbReference type="CDD" id="cd16913">
    <property type="entry name" value="YkuD_like"/>
    <property type="match status" value="1"/>
</dbReference>
<dbReference type="Proteomes" id="UP000703674">
    <property type="component" value="Unassembled WGS sequence"/>
</dbReference>
<keyword evidence="4 7" id="KW-0133">Cell shape</keyword>
<evidence type="ECO:0000313" key="10">
    <source>
        <dbReference type="Proteomes" id="UP000703674"/>
    </source>
</evidence>
<gene>
    <name evidence="9" type="ORF">HC175_19650</name>
</gene>
<evidence type="ECO:0000256" key="3">
    <source>
        <dbReference type="ARBA" id="ARBA00022679"/>
    </source>
</evidence>
<keyword evidence="10" id="KW-1185">Reference proteome</keyword>
<feature type="active site" description="Nucleophile" evidence="7">
    <location>
        <position position="57"/>
    </location>
</feature>
<reference evidence="9 10" key="1">
    <citation type="submission" date="2020-03" db="EMBL/GenBank/DDBJ databases">
        <title>Salinimicrobium sp. nov, isolated from SCS.</title>
        <authorList>
            <person name="Cao W.R."/>
        </authorList>
    </citation>
    <scope>NUCLEOTIDE SEQUENCE [LARGE SCALE GENOMIC DNA]</scope>
    <source>
        <strain evidence="10">J15B91</strain>
    </source>
</reference>
<dbReference type="EMBL" id="JAAVJR010000840">
    <property type="protein sequence ID" value="NJW55131.1"/>
    <property type="molecule type" value="Genomic_DNA"/>
</dbReference>
<comment type="pathway">
    <text evidence="1 7">Cell wall biogenesis; peptidoglycan biosynthesis.</text>
</comment>
<dbReference type="InterPro" id="IPR052905">
    <property type="entry name" value="LD-transpeptidase_YkuD-like"/>
</dbReference>
<dbReference type="PANTHER" id="PTHR41533">
    <property type="entry name" value="L,D-TRANSPEPTIDASE HI_1667-RELATED"/>
    <property type="match status" value="1"/>
</dbReference>
<sequence length="135" mass="15352">NWNSESAKNYTFTQGPGPSNALGRVKIMYPNKYLIYLHDTPAKSVFNQTDRAESSGCVRVENALDLAAYVVENQSEWTKEKIEKIVASGETTTVKVDRPIQVHHFYWTAWRAGGETVFVNDVYDLDEKIYSKLVT</sequence>
<dbReference type="InterPro" id="IPR005490">
    <property type="entry name" value="LD_TPept_cat_dom"/>
</dbReference>
<dbReference type="SUPFAM" id="SSF141523">
    <property type="entry name" value="L,D-transpeptidase catalytic domain-like"/>
    <property type="match status" value="1"/>
</dbReference>
<accession>A0ABX1D3U9</accession>
<organism evidence="9 10">
    <name type="scientific">Salinimicrobium oceani</name>
    <dbReference type="NCBI Taxonomy" id="2722702"/>
    <lineage>
        <taxon>Bacteria</taxon>
        <taxon>Pseudomonadati</taxon>
        <taxon>Bacteroidota</taxon>
        <taxon>Flavobacteriia</taxon>
        <taxon>Flavobacteriales</taxon>
        <taxon>Flavobacteriaceae</taxon>
        <taxon>Salinimicrobium</taxon>
    </lineage>
</organism>
<dbReference type="PANTHER" id="PTHR41533:SF2">
    <property type="entry name" value="BLR7131 PROTEIN"/>
    <property type="match status" value="1"/>
</dbReference>
<evidence type="ECO:0000256" key="4">
    <source>
        <dbReference type="ARBA" id="ARBA00022960"/>
    </source>
</evidence>
<evidence type="ECO:0000259" key="8">
    <source>
        <dbReference type="PROSITE" id="PS52029"/>
    </source>
</evidence>
<protein>
    <submittedName>
        <fullName evidence="9">L,D-transpeptidase family protein</fullName>
    </submittedName>
</protein>
<feature type="non-terminal residue" evidence="9">
    <location>
        <position position="135"/>
    </location>
</feature>
<evidence type="ECO:0000313" key="9">
    <source>
        <dbReference type="EMBL" id="NJW55131.1"/>
    </source>
</evidence>
<evidence type="ECO:0000256" key="6">
    <source>
        <dbReference type="ARBA" id="ARBA00023316"/>
    </source>
</evidence>
<dbReference type="Pfam" id="PF03734">
    <property type="entry name" value="YkuD"/>
    <property type="match status" value="1"/>
</dbReference>
<evidence type="ECO:0000256" key="7">
    <source>
        <dbReference type="PROSITE-ProRule" id="PRU01373"/>
    </source>
</evidence>
<keyword evidence="6 7" id="KW-0961">Cell wall biogenesis/degradation</keyword>
<keyword evidence="5 7" id="KW-0573">Peptidoglycan synthesis</keyword>
<keyword evidence="3" id="KW-0808">Transferase</keyword>
<feature type="domain" description="L,D-TPase catalytic" evidence="8">
    <location>
        <begin position="1"/>
        <end position="85"/>
    </location>
</feature>
<dbReference type="InterPro" id="IPR038063">
    <property type="entry name" value="Transpep_catalytic_dom"/>
</dbReference>
<dbReference type="Gene3D" id="2.40.440.10">
    <property type="entry name" value="L,D-transpeptidase catalytic domain-like"/>
    <property type="match status" value="1"/>
</dbReference>
<dbReference type="PROSITE" id="PS52029">
    <property type="entry name" value="LD_TPASE"/>
    <property type="match status" value="1"/>
</dbReference>
<feature type="active site" description="Proton donor/acceptor" evidence="7">
    <location>
        <position position="38"/>
    </location>
</feature>
<feature type="non-terminal residue" evidence="9">
    <location>
        <position position="1"/>
    </location>
</feature>
<comment type="caution">
    <text evidence="9">The sequence shown here is derived from an EMBL/GenBank/DDBJ whole genome shotgun (WGS) entry which is preliminary data.</text>
</comment>
<evidence type="ECO:0000256" key="5">
    <source>
        <dbReference type="ARBA" id="ARBA00022984"/>
    </source>
</evidence>
<evidence type="ECO:0000256" key="1">
    <source>
        <dbReference type="ARBA" id="ARBA00004752"/>
    </source>
</evidence>
<name>A0ABX1D3U9_9FLAO</name>
<comment type="similarity">
    <text evidence="2">Belongs to the YkuD family.</text>
</comment>
<evidence type="ECO:0000256" key="2">
    <source>
        <dbReference type="ARBA" id="ARBA00005992"/>
    </source>
</evidence>